<dbReference type="EMBL" id="QSCO01000002">
    <property type="protein sequence ID" value="RGY09625.1"/>
    <property type="molecule type" value="Genomic_DNA"/>
</dbReference>
<evidence type="ECO:0000313" key="5">
    <source>
        <dbReference type="EMBL" id="RGV23613.1"/>
    </source>
</evidence>
<dbReference type="InterPro" id="IPR023614">
    <property type="entry name" value="Porin_dom_sf"/>
</dbReference>
<dbReference type="Proteomes" id="UP000284243">
    <property type="component" value="Unassembled WGS sequence"/>
</dbReference>
<evidence type="ECO:0000313" key="9">
    <source>
        <dbReference type="Proteomes" id="UP000284434"/>
    </source>
</evidence>
<evidence type="ECO:0000313" key="3">
    <source>
        <dbReference type="EMBL" id="MDB9221952.1"/>
    </source>
</evidence>
<evidence type="ECO:0000313" key="8">
    <source>
        <dbReference type="Proteomes" id="UP000284243"/>
    </source>
</evidence>
<dbReference type="GO" id="GO:0015288">
    <property type="term" value="F:porin activity"/>
    <property type="evidence" value="ECO:0007669"/>
    <property type="project" value="InterPro"/>
</dbReference>
<dbReference type="Gene3D" id="2.40.160.10">
    <property type="entry name" value="Porin"/>
    <property type="match status" value="1"/>
</dbReference>
<reference evidence="2" key="2">
    <citation type="submission" date="2022-01" db="EMBL/GenBank/DDBJ databases">
        <title>Collection of gut derived symbiotic bacterial strains cultured from healthy donors.</title>
        <authorList>
            <person name="Lin H."/>
            <person name="Kohout C."/>
            <person name="Waligurski E."/>
            <person name="Pamer E.G."/>
        </authorList>
    </citation>
    <scope>NUCLEOTIDE SEQUENCE</scope>
    <source>
        <strain evidence="2">DFI.1.149</strain>
    </source>
</reference>
<evidence type="ECO:0000313" key="6">
    <source>
        <dbReference type="EMBL" id="RGY09625.1"/>
    </source>
</evidence>
<gene>
    <name evidence="5" type="ORF">DWW24_13090</name>
    <name evidence="4" type="ORF">DWW57_03570</name>
    <name evidence="6" type="ORF">DXA53_02260</name>
    <name evidence="2" type="ORF">L0P03_17950</name>
    <name evidence="3" type="ORF">PN645_02900</name>
</gene>
<dbReference type="GO" id="GO:0016020">
    <property type="term" value="C:membrane"/>
    <property type="evidence" value="ECO:0007669"/>
    <property type="project" value="InterPro"/>
</dbReference>
<keyword evidence="1" id="KW-0732">Signal</keyword>
<evidence type="ECO:0000313" key="2">
    <source>
        <dbReference type="EMBL" id="MCG4961707.1"/>
    </source>
</evidence>
<evidence type="ECO:0000313" key="7">
    <source>
        <dbReference type="Proteomes" id="UP000283426"/>
    </source>
</evidence>
<dbReference type="RefSeq" id="WP_041557022.1">
    <property type="nucleotide sequence ID" value="NZ_CABJFF010000003.1"/>
</dbReference>
<sequence>MKKNFLLNVVMLCCALFVGTSAWAKTEDGEAAAKSEPVSANEEELLNKILSKLPKVSGYIQTGYNYGDKNGDNRSSFQLKRMRVLLDKKISNTFDFRAQFECFSGSTDGGAYKKKVITVMDAFVSAHINKAINFRAGQYYLPLGFENYDISPATLETVDFSNICYRMVCRNAISSADLIDYGRDLGVMAYGDLLQNQEKGFSYLSYNLSLTNGYLPTLNDDNRCKDFVGRLTFRPVKQLSIMGSYNYGEYQGKVGDDVKKYLPMNRVIAGAWYFDPNGLDLRAEYGHIKSSEANVEEDGFYALAAYRFGKFLPVVRYDMYRDKTNKTSANNRDAYLVGCTYELIKNLKFQVNYIHSIYTDKVKDAGTRTGNGNSLQIMLLAKF</sequence>
<dbReference type="Proteomes" id="UP000284434">
    <property type="component" value="Unassembled WGS sequence"/>
</dbReference>
<dbReference type="EMBL" id="QRYW01000027">
    <property type="protein sequence ID" value="RGV23613.1"/>
    <property type="molecule type" value="Genomic_DNA"/>
</dbReference>
<organism evidence="5 7">
    <name type="scientific">Odoribacter splanchnicus</name>
    <dbReference type="NCBI Taxonomy" id="28118"/>
    <lineage>
        <taxon>Bacteria</taxon>
        <taxon>Pseudomonadati</taxon>
        <taxon>Bacteroidota</taxon>
        <taxon>Bacteroidia</taxon>
        <taxon>Bacteroidales</taxon>
        <taxon>Odoribacteraceae</taxon>
        <taxon>Odoribacter</taxon>
    </lineage>
</organism>
<comment type="caution">
    <text evidence="5">The sequence shown here is derived from an EMBL/GenBank/DDBJ whole genome shotgun (WGS) entry which is preliminary data.</text>
</comment>
<reference evidence="3" key="3">
    <citation type="submission" date="2023-01" db="EMBL/GenBank/DDBJ databases">
        <title>Human gut microbiome strain richness.</title>
        <authorList>
            <person name="Chen-Liaw A."/>
        </authorList>
    </citation>
    <scope>NUCLEOTIDE SEQUENCE</scope>
    <source>
        <strain evidence="3">RTP21484st1_B7_RTP21484_190118</strain>
    </source>
</reference>
<evidence type="ECO:0000256" key="1">
    <source>
        <dbReference type="SAM" id="SignalP"/>
    </source>
</evidence>
<feature type="signal peptide" evidence="1">
    <location>
        <begin position="1"/>
        <end position="24"/>
    </location>
</feature>
<accession>A0A3D1UGX4</accession>
<reference evidence="7 8" key="1">
    <citation type="submission" date="2018-08" db="EMBL/GenBank/DDBJ databases">
        <title>A genome reference for cultivated species of the human gut microbiota.</title>
        <authorList>
            <person name="Zou Y."/>
            <person name="Xue W."/>
            <person name="Luo G."/>
        </authorList>
    </citation>
    <scope>NUCLEOTIDE SEQUENCE [LARGE SCALE GENOMIC DNA]</scope>
    <source>
        <strain evidence="5 7">AF14-6AC</strain>
        <strain evidence="4 8">AF16-14</strain>
        <strain evidence="6 9">OF03-11</strain>
    </source>
</reference>
<dbReference type="EMBL" id="JAKNDN010000043">
    <property type="protein sequence ID" value="MCG4961707.1"/>
    <property type="molecule type" value="Genomic_DNA"/>
</dbReference>
<dbReference type="AlphaFoldDB" id="A0A3D1UGX4"/>
<evidence type="ECO:0000313" key="4">
    <source>
        <dbReference type="EMBL" id="RGU58146.1"/>
    </source>
</evidence>
<dbReference type="Proteomes" id="UP001199750">
    <property type="component" value="Unassembled WGS sequence"/>
</dbReference>
<dbReference type="Pfam" id="PF07396">
    <property type="entry name" value="Porin_O_P"/>
    <property type="match status" value="1"/>
</dbReference>
<dbReference type="Proteomes" id="UP001212263">
    <property type="component" value="Unassembled WGS sequence"/>
</dbReference>
<dbReference type="EMBL" id="QRYC01000003">
    <property type="protein sequence ID" value="RGU58146.1"/>
    <property type="molecule type" value="Genomic_DNA"/>
</dbReference>
<dbReference type="EMBL" id="JAQMRD010000002">
    <property type="protein sequence ID" value="MDB9221952.1"/>
    <property type="molecule type" value="Genomic_DNA"/>
</dbReference>
<dbReference type="GeneID" id="61276551"/>
<proteinExistence type="predicted"/>
<feature type="chain" id="PRO_5042708689" evidence="1">
    <location>
        <begin position="25"/>
        <end position="383"/>
    </location>
</feature>
<name>A0A3D1UGX4_9BACT</name>
<protein>
    <submittedName>
        <fullName evidence="2 5">Porin</fullName>
    </submittedName>
</protein>
<dbReference type="InterPro" id="IPR010870">
    <property type="entry name" value="Porin_O/P"/>
</dbReference>
<dbReference type="Proteomes" id="UP000283426">
    <property type="component" value="Unassembled WGS sequence"/>
</dbReference>
<dbReference type="SUPFAM" id="SSF56935">
    <property type="entry name" value="Porins"/>
    <property type="match status" value="1"/>
</dbReference>